<evidence type="ECO:0000256" key="1">
    <source>
        <dbReference type="ARBA" id="ARBA00009254"/>
    </source>
</evidence>
<comment type="similarity">
    <text evidence="1 5">Belongs to the universal ribosomal protein uL29 family.</text>
</comment>
<dbReference type="PANTHER" id="PTHR10916:SF0">
    <property type="entry name" value="LARGE RIBOSOMAL SUBUNIT PROTEIN UL29C"/>
    <property type="match status" value="1"/>
</dbReference>
<dbReference type="EMBL" id="DSJT01000022">
    <property type="protein sequence ID" value="HEF87399.1"/>
    <property type="molecule type" value="Genomic_DNA"/>
</dbReference>
<dbReference type="InterPro" id="IPR018254">
    <property type="entry name" value="Ribosomal_uL29_CS"/>
</dbReference>
<dbReference type="GO" id="GO:0006412">
    <property type="term" value="P:translation"/>
    <property type="evidence" value="ECO:0007669"/>
    <property type="project" value="UniProtKB-UniRule"/>
</dbReference>
<dbReference type="HAMAP" id="MF_00374">
    <property type="entry name" value="Ribosomal_uL29"/>
    <property type="match status" value="1"/>
</dbReference>
<dbReference type="InterPro" id="IPR050063">
    <property type="entry name" value="Ribosomal_protein_uL29"/>
</dbReference>
<dbReference type="SUPFAM" id="SSF46561">
    <property type="entry name" value="Ribosomal protein L29 (L29p)"/>
    <property type="match status" value="1"/>
</dbReference>
<comment type="caution">
    <text evidence="7">The sequence shown here is derived from an EMBL/GenBank/DDBJ whole genome shotgun (WGS) entry which is preliminary data.</text>
</comment>
<feature type="compositionally biased region" description="Acidic residues" evidence="6">
    <location>
        <begin position="69"/>
        <end position="82"/>
    </location>
</feature>
<dbReference type="FunFam" id="1.10.287.310:FF:000001">
    <property type="entry name" value="50S ribosomal protein L29"/>
    <property type="match status" value="1"/>
</dbReference>
<dbReference type="Gene3D" id="1.10.287.310">
    <property type="match status" value="1"/>
</dbReference>
<keyword evidence="3 5" id="KW-0687">Ribonucleoprotein</keyword>
<keyword evidence="2 5" id="KW-0689">Ribosomal protein</keyword>
<evidence type="ECO:0000256" key="5">
    <source>
        <dbReference type="HAMAP-Rule" id="MF_00374"/>
    </source>
</evidence>
<evidence type="ECO:0000313" key="7">
    <source>
        <dbReference type="EMBL" id="HEF87399.1"/>
    </source>
</evidence>
<dbReference type="NCBIfam" id="TIGR00012">
    <property type="entry name" value="L29"/>
    <property type="match status" value="1"/>
</dbReference>
<dbReference type="InterPro" id="IPR001854">
    <property type="entry name" value="Ribosomal_uL29"/>
</dbReference>
<evidence type="ECO:0000256" key="4">
    <source>
        <dbReference type="ARBA" id="ARBA00035204"/>
    </source>
</evidence>
<dbReference type="CDD" id="cd00427">
    <property type="entry name" value="Ribosomal_L29_HIP"/>
    <property type="match status" value="1"/>
</dbReference>
<name>A0A7C2FP79_9CREN</name>
<evidence type="ECO:0000256" key="2">
    <source>
        <dbReference type="ARBA" id="ARBA00022980"/>
    </source>
</evidence>
<dbReference type="GO" id="GO:0003735">
    <property type="term" value="F:structural constituent of ribosome"/>
    <property type="evidence" value="ECO:0007669"/>
    <property type="project" value="InterPro"/>
</dbReference>
<feature type="region of interest" description="Disordered" evidence="6">
    <location>
        <begin position="63"/>
        <end position="82"/>
    </location>
</feature>
<accession>A0A7C2FP79</accession>
<evidence type="ECO:0000256" key="3">
    <source>
        <dbReference type="ARBA" id="ARBA00023274"/>
    </source>
</evidence>
<dbReference type="GO" id="GO:0022625">
    <property type="term" value="C:cytosolic large ribosomal subunit"/>
    <property type="evidence" value="ECO:0007669"/>
    <property type="project" value="TreeGrafter"/>
</dbReference>
<gene>
    <name evidence="7" type="primary">rpmC</name>
    <name evidence="5" type="synonym">rpl29</name>
    <name evidence="7" type="ORF">ENP55_03760</name>
</gene>
<dbReference type="Pfam" id="PF00831">
    <property type="entry name" value="Ribosomal_L29"/>
    <property type="match status" value="1"/>
</dbReference>
<reference evidence="7" key="1">
    <citation type="journal article" date="2020" name="mSystems">
        <title>Genome- and Community-Level Interaction Insights into Carbon Utilization and Element Cycling Functions of Hydrothermarchaeota in Hydrothermal Sediment.</title>
        <authorList>
            <person name="Zhou Z."/>
            <person name="Liu Y."/>
            <person name="Xu W."/>
            <person name="Pan J."/>
            <person name="Luo Z.H."/>
            <person name="Li M."/>
        </authorList>
    </citation>
    <scope>NUCLEOTIDE SEQUENCE [LARGE SCALE GENOMIC DNA]</scope>
    <source>
        <strain evidence="7">SpSt-23</strain>
    </source>
</reference>
<dbReference type="PROSITE" id="PS00579">
    <property type="entry name" value="RIBOSOMAL_L29"/>
    <property type="match status" value="1"/>
</dbReference>
<proteinExistence type="inferred from homology"/>
<organism evidence="7">
    <name type="scientific">Thermosphaera aggregans</name>
    <dbReference type="NCBI Taxonomy" id="54254"/>
    <lineage>
        <taxon>Archaea</taxon>
        <taxon>Thermoproteota</taxon>
        <taxon>Thermoprotei</taxon>
        <taxon>Desulfurococcales</taxon>
        <taxon>Desulfurococcaceae</taxon>
        <taxon>Thermosphaera</taxon>
    </lineage>
</organism>
<dbReference type="AlphaFoldDB" id="A0A7C2FP79"/>
<dbReference type="InterPro" id="IPR036049">
    <property type="entry name" value="Ribosomal_uL29_sf"/>
</dbReference>
<evidence type="ECO:0000256" key="6">
    <source>
        <dbReference type="SAM" id="MobiDB-lite"/>
    </source>
</evidence>
<dbReference type="PANTHER" id="PTHR10916">
    <property type="entry name" value="60S RIBOSOMAL PROTEIN L35/50S RIBOSOMAL PROTEIN L29"/>
    <property type="match status" value="1"/>
</dbReference>
<protein>
    <recommendedName>
        <fullName evidence="4 5">Large ribosomal subunit protein uL29</fullName>
    </recommendedName>
</protein>
<sequence length="82" mass="9489">MKASEIRKMTPEERLLKLNELRLELVKLRLQSKVGTLTNTARIRNVRRDIARILTVMREESVKAKEQAGEVEEGTAVEEEKQ</sequence>